<organism evidence="1 2">
    <name type="scientific">Mikania micrantha</name>
    <name type="common">bitter vine</name>
    <dbReference type="NCBI Taxonomy" id="192012"/>
    <lineage>
        <taxon>Eukaryota</taxon>
        <taxon>Viridiplantae</taxon>
        <taxon>Streptophyta</taxon>
        <taxon>Embryophyta</taxon>
        <taxon>Tracheophyta</taxon>
        <taxon>Spermatophyta</taxon>
        <taxon>Magnoliopsida</taxon>
        <taxon>eudicotyledons</taxon>
        <taxon>Gunneridae</taxon>
        <taxon>Pentapetalae</taxon>
        <taxon>asterids</taxon>
        <taxon>campanulids</taxon>
        <taxon>Asterales</taxon>
        <taxon>Asteraceae</taxon>
        <taxon>Asteroideae</taxon>
        <taxon>Heliantheae alliance</taxon>
        <taxon>Eupatorieae</taxon>
        <taxon>Mikania</taxon>
    </lineage>
</organism>
<dbReference type="PANTHER" id="PTHR34835:SF90">
    <property type="entry name" value="AMINOTRANSFERASE-LIKE PLANT MOBILE DOMAIN-CONTAINING PROTEIN"/>
    <property type="match status" value="1"/>
</dbReference>
<protein>
    <submittedName>
        <fullName evidence="1">Uncharacterized protein</fullName>
    </submittedName>
</protein>
<accession>A0A5N6LU00</accession>
<evidence type="ECO:0000313" key="1">
    <source>
        <dbReference type="EMBL" id="KAD2805043.1"/>
    </source>
</evidence>
<dbReference type="OrthoDB" id="1001981at2759"/>
<proteinExistence type="predicted"/>
<comment type="caution">
    <text evidence="1">The sequence shown here is derived from an EMBL/GenBank/DDBJ whole genome shotgun (WGS) entry which is preliminary data.</text>
</comment>
<evidence type="ECO:0000313" key="2">
    <source>
        <dbReference type="Proteomes" id="UP000326396"/>
    </source>
</evidence>
<keyword evidence="2" id="KW-1185">Reference proteome</keyword>
<dbReference type="Proteomes" id="UP000326396">
    <property type="component" value="Linkage Group LG8"/>
</dbReference>
<dbReference type="PANTHER" id="PTHR34835">
    <property type="entry name" value="OS07G0283600 PROTEIN-RELATED"/>
    <property type="match status" value="1"/>
</dbReference>
<reference evidence="1 2" key="1">
    <citation type="submission" date="2019-05" db="EMBL/GenBank/DDBJ databases">
        <title>Mikania micrantha, genome provides insights into the molecular mechanism of rapid growth.</title>
        <authorList>
            <person name="Liu B."/>
        </authorList>
    </citation>
    <scope>NUCLEOTIDE SEQUENCE [LARGE SCALE GENOMIC DNA]</scope>
    <source>
        <strain evidence="1">NLD-2019</strain>
        <tissue evidence="1">Leaf</tissue>
    </source>
</reference>
<name>A0A5N6LU00_9ASTR</name>
<gene>
    <name evidence="1" type="ORF">E3N88_38420</name>
</gene>
<dbReference type="AlphaFoldDB" id="A0A5N6LU00"/>
<sequence length="189" mass="22306">MVLVDRKKKLDEDYECSDDELQQSERKESAFFRLFDNIQRSEDKNNFNFRMNFVMLFVIVLVECTKNGRMKEDIVRYFYSGTDFSKFDWCDFIVDKTRGCKSGWLRCDNRSPFNGPLTILTLLYVNSIDCKGLKVDPTKQPITFWTKAMLRRREKPEIRDGGFGKGKRREVMRVEELASEDGVQQDMGQ</sequence>
<dbReference type="EMBL" id="SZYD01000018">
    <property type="protein sequence ID" value="KAD2805043.1"/>
    <property type="molecule type" value="Genomic_DNA"/>
</dbReference>